<dbReference type="AlphaFoldDB" id="F5VG94"/>
<gene>
    <name evidence="2" type="ORF">NIAS840_01814</name>
</gene>
<proteinExistence type="predicted"/>
<dbReference type="Proteomes" id="UP000006227">
    <property type="component" value="Unassembled WGS sequence"/>
</dbReference>
<reference evidence="2 3" key="1">
    <citation type="journal article" date="2011" name="J. Bacteriol.">
        <title>Genome Sequence of Lactobacillus salivarius NIAS840, Isolated from Chicken Intestine.</title>
        <authorList>
            <person name="Ham J.S."/>
            <person name="Kim H.W."/>
            <person name="Seol K.H."/>
            <person name="Jang A."/>
            <person name="Jeong S.G."/>
            <person name="Oh M.H."/>
            <person name="Kim D.H."/>
            <person name="Kang D.K."/>
            <person name="Kim G.B."/>
            <person name="Cha C.J."/>
        </authorList>
    </citation>
    <scope>NUCLEOTIDE SEQUENCE [LARGE SCALE GENOMIC DNA]</scope>
    <source>
        <strain evidence="2 3">NIAS840</strain>
    </source>
</reference>
<organism evidence="2 3">
    <name type="scientific">Ligilactobacillus salivarius NIAS840</name>
    <dbReference type="NCBI Taxonomy" id="1029822"/>
    <lineage>
        <taxon>Bacteria</taxon>
        <taxon>Bacillati</taxon>
        <taxon>Bacillota</taxon>
        <taxon>Bacilli</taxon>
        <taxon>Lactobacillales</taxon>
        <taxon>Lactobacillaceae</taxon>
        <taxon>Ligilactobacillus</taxon>
    </lineage>
</organism>
<comment type="caution">
    <text evidence="2">The sequence shown here is derived from an EMBL/GenBank/DDBJ whole genome shotgun (WGS) entry which is preliminary data.</text>
</comment>
<sequence>MLINLGGLMRVSILTMRGIILLGALVVFVIMLVKEIMKNRKYN</sequence>
<keyword evidence="1" id="KW-0812">Transmembrane</keyword>
<evidence type="ECO:0000313" key="3">
    <source>
        <dbReference type="Proteomes" id="UP000006227"/>
    </source>
</evidence>
<keyword evidence="1" id="KW-1133">Transmembrane helix</keyword>
<feature type="transmembrane region" description="Helical" evidence="1">
    <location>
        <begin position="12"/>
        <end position="33"/>
    </location>
</feature>
<keyword evidence="1" id="KW-0472">Membrane</keyword>
<name>F5VG94_9LACO</name>
<dbReference type="PATRIC" id="fig|1029822.3.peg.1808"/>
<evidence type="ECO:0000313" key="2">
    <source>
        <dbReference type="EMBL" id="EGL98065.1"/>
    </source>
</evidence>
<dbReference type="EMBL" id="AFMN01000003">
    <property type="protein sequence ID" value="EGL98065.1"/>
    <property type="molecule type" value="Genomic_DNA"/>
</dbReference>
<evidence type="ECO:0000256" key="1">
    <source>
        <dbReference type="SAM" id="Phobius"/>
    </source>
</evidence>
<accession>F5VG94</accession>
<protein>
    <submittedName>
        <fullName evidence="2">Uncharacterized protein</fullName>
    </submittedName>
</protein>